<evidence type="ECO:0000313" key="2">
    <source>
        <dbReference type="EMBL" id="BDR57520.1"/>
    </source>
</evidence>
<dbReference type="RefSeq" id="WP_317696590.1">
    <property type="nucleotide sequence ID" value="NZ_AP026801.1"/>
</dbReference>
<dbReference type="AlphaFoldDB" id="A0AAU9D5C3"/>
<organism evidence="1 3">
    <name type="scientific">Xylocopilactobacillus apis</name>
    <dbReference type="NCBI Taxonomy" id="2932183"/>
    <lineage>
        <taxon>Bacteria</taxon>
        <taxon>Bacillati</taxon>
        <taxon>Bacillota</taxon>
        <taxon>Bacilli</taxon>
        <taxon>Lactobacillales</taxon>
        <taxon>Lactobacillaceae</taxon>
        <taxon>Xylocopilactobacillus</taxon>
    </lineage>
</organism>
<proteinExistence type="predicted"/>
<dbReference type="InterPro" id="IPR035093">
    <property type="entry name" value="RelE/ParE_toxin_dom_sf"/>
</dbReference>
<protein>
    <submittedName>
        <fullName evidence="1">Uncharacterized protein</fullName>
    </submittedName>
</protein>
<dbReference type="EMBL" id="AP026801">
    <property type="protein sequence ID" value="BDR57520.1"/>
    <property type="molecule type" value="Genomic_DNA"/>
</dbReference>
<sequence length="87" mass="10237">MSLVNLLESAENLQDINLFRIYNLHKLSHDRKDKYALDINGRRSGYRLIIQPINIDGTKFINKGDNLIEFYREVEIIGVEEVSNHYE</sequence>
<dbReference type="Proteomes" id="UP001321804">
    <property type="component" value="Chromosome"/>
</dbReference>
<dbReference type="KEGG" id="xak:KIMC2_20320"/>
<gene>
    <name evidence="1" type="ORF">KIMC2_20320</name>
    <name evidence="2" type="ORF">KIMC2_20820</name>
</gene>
<name>A0AAU9D5C3_9LACO</name>
<reference evidence="1 3" key="1">
    <citation type="journal article" date="2023" name="Microbiol. Spectr.">
        <title>Symbiosis of Carpenter Bees with Uncharacterized Lactic Acid Bacteria Showing NAD Auxotrophy.</title>
        <authorList>
            <person name="Kawasaki S."/>
            <person name="Ozawa K."/>
            <person name="Mori T."/>
            <person name="Yamamoto A."/>
            <person name="Ito M."/>
            <person name="Ohkuma M."/>
            <person name="Sakamoto M."/>
            <person name="Matsutani M."/>
        </authorList>
    </citation>
    <scope>NUCLEOTIDE SEQUENCE [LARGE SCALE GENOMIC DNA]</scope>
    <source>
        <strain evidence="1 3">KimC2</strain>
    </source>
</reference>
<accession>A0AAU9D5C3</accession>
<dbReference type="EMBL" id="AP026801">
    <property type="protein sequence ID" value="BDR57470.1"/>
    <property type="molecule type" value="Genomic_DNA"/>
</dbReference>
<evidence type="ECO:0000313" key="1">
    <source>
        <dbReference type="EMBL" id="BDR57470.1"/>
    </source>
</evidence>
<keyword evidence="3" id="KW-1185">Reference proteome</keyword>
<evidence type="ECO:0000313" key="3">
    <source>
        <dbReference type="Proteomes" id="UP001321804"/>
    </source>
</evidence>
<dbReference type="Gene3D" id="3.30.2310.20">
    <property type="entry name" value="RelE-like"/>
    <property type="match status" value="1"/>
</dbReference>
<dbReference type="KEGG" id="xak:KIMC2_20820"/>